<feature type="chain" id="PRO_5027842155" description="Wall-associated receptor kinase galacturonan-binding domain-containing protein" evidence="3">
    <location>
        <begin position="19"/>
        <end position="232"/>
    </location>
</feature>
<proteinExistence type="predicted"/>
<dbReference type="GO" id="GO:0030247">
    <property type="term" value="F:polysaccharide binding"/>
    <property type="evidence" value="ECO:0007669"/>
    <property type="project" value="InterPro"/>
</dbReference>
<reference evidence="5" key="1">
    <citation type="submission" date="2020-07" db="EMBL/GenBank/DDBJ databases">
        <authorList>
            <person name="Lin J."/>
        </authorList>
    </citation>
    <scope>NUCLEOTIDE SEQUENCE</scope>
</reference>
<protein>
    <recommendedName>
        <fullName evidence="4">Wall-associated receptor kinase galacturonan-binding domain-containing protein</fullName>
    </recommendedName>
</protein>
<accession>A0A6V7Q5A9</accession>
<evidence type="ECO:0000256" key="2">
    <source>
        <dbReference type="ARBA" id="ARBA00022729"/>
    </source>
</evidence>
<dbReference type="GO" id="GO:0016020">
    <property type="term" value="C:membrane"/>
    <property type="evidence" value="ECO:0007669"/>
    <property type="project" value="UniProtKB-SubCell"/>
</dbReference>
<keyword evidence="2 3" id="KW-0732">Signal</keyword>
<dbReference type="AlphaFoldDB" id="A0A6V7Q5A9"/>
<comment type="subcellular location">
    <subcellularLocation>
        <location evidence="1">Membrane</location>
        <topology evidence="1">Single-pass membrane protein</topology>
    </subcellularLocation>
</comment>
<evidence type="ECO:0000259" key="4">
    <source>
        <dbReference type="Pfam" id="PF13947"/>
    </source>
</evidence>
<feature type="domain" description="Wall-associated receptor kinase galacturonan-binding" evidence="4">
    <location>
        <begin position="30"/>
        <end position="88"/>
    </location>
</feature>
<evidence type="ECO:0000256" key="1">
    <source>
        <dbReference type="ARBA" id="ARBA00004167"/>
    </source>
</evidence>
<name>A0A6V7Q5A9_ANACO</name>
<evidence type="ECO:0000256" key="3">
    <source>
        <dbReference type="SAM" id="SignalP"/>
    </source>
</evidence>
<dbReference type="Pfam" id="PF13947">
    <property type="entry name" value="GUB_WAK_bind"/>
    <property type="match status" value="1"/>
</dbReference>
<organism evidence="5">
    <name type="scientific">Ananas comosus var. bracteatus</name>
    <name type="common">red pineapple</name>
    <dbReference type="NCBI Taxonomy" id="296719"/>
    <lineage>
        <taxon>Eukaryota</taxon>
        <taxon>Viridiplantae</taxon>
        <taxon>Streptophyta</taxon>
        <taxon>Embryophyta</taxon>
        <taxon>Tracheophyta</taxon>
        <taxon>Spermatophyta</taxon>
        <taxon>Magnoliopsida</taxon>
        <taxon>Liliopsida</taxon>
        <taxon>Poales</taxon>
        <taxon>Bromeliaceae</taxon>
        <taxon>Bromelioideae</taxon>
        <taxon>Ananas</taxon>
    </lineage>
</organism>
<feature type="signal peptide" evidence="3">
    <location>
        <begin position="1"/>
        <end position="18"/>
    </location>
</feature>
<dbReference type="PANTHER" id="PTHR33138:SF59">
    <property type="entry name" value="LEAF RUST 10 DISEASE-RESISTANCE LOCUS RECEPTOR-LIKE PROTEIN KINASE-LIKE 1.2"/>
    <property type="match status" value="1"/>
</dbReference>
<dbReference type="EMBL" id="LR862133">
    <property type="protein sequence ID" value="CAD1838243.1"/>
    <property type="molecule type" value="Genomic_DNA"/>
</dbReference>
<gene>
    <name evidence="5" type="ORF">CB5_LOCUS21454</name>
</gene>
<evidence type="ECO:0000313" key="5">
    <source>
        <dbReference type="EMBL" id="CAD1838243.1"/>
    </source>
</evidence>
<dbReference type="InterPro" id="IPR025287">
    <property type="entry name" value="WAK_GUB"/>
</dbReference>
<sequence length="232" mass="26266">MPLCVILLLLLLPAIVSAGVPAVDLEAANCSPSSCGRLHNIHYPFRLNTDPPQCGQPQSTLRCEDNKAILEYGAEKYYVTNISYDSWGVNLINANLMNRSCSLPPPSHLFDFSIFEGLNYQRGNFACFVNCTRPIQHQLYWPVPCLSRNVNDVHVYVMIGSLRCDVMRLEPSCGFLSEVPVTAAAVMNSTVDIFELLREEFVVSWYWAELAWYVTKDAEYKIIHYCLNESSR</sequence>
<dbReference type="PANTHER" id="PTHR33138">
    <property type="entry name" value="OS01G0690200 PROTEIN"/>
    <property type="match status" value="1"/>
</dbReference>